<evidence type="ECO:0000256" key="10">
    <source>
        <dbReference type="ARBA" id="ARBA00023136"/>
    </source>
</evidence>
<keyword evidence="8" id="KW-1133">Transmembrane helix</keyword>
<name>A0A0N5CEI8_STREA</name>
<evidence type="ECO:0000313" key="16">
    <source>
        <dbReference type="Proteomes" id="UP000046392"/>
    </source>
</evidence>
<feature type="signal peptide" evidence="13">
    <location>
        <begin position="1"/>
        <end position="16"/>
    </location>
</feature>
<dbReference type="Pfam" id="PF17039">
    <property type="entry name" value="Glyco_tran_10_N"/>
    <property type="match status" value="1"/>
</dbReference>
<keyword evidence="11" id="KW-0325">Glycoprotein</keyword>
<dbReference type="InterPro" id="IPR055270">
    <property type="entry name" value="Glyco_tran_10_C"/>
</dbReference>
<dbReference type="PANTHER" id="PTHR48438">
    <property type="entry name" value="ALPHA-(1,3)-FUCOSYLTRANSFERASE C-RELATED"/>
    <property type="match status" value="1"/>
</dbReference>
<evidence type="ECO:0000256" key="12">
    <source>
        <dbReference type="RuleBase" id="RU003832"/>
    </source>
</evidence>
<dbReference type="Pfam" id="PF00852">
    <property type="entry name" value="Glyco_transf_10"/>
    <property type="match status" value="1"/>
</dbReference>
<keyword evidence="4 12" id="KW-0328">Glycosyltransferase</keyword>
<evidence type="ECO:0000259" key="15">
    <source>
        <dbReference type="Pfam" id="PF17039"/>
    </source>
</evidence>
<evidence type="ECO:0000256" key="6">
    <source>
        <dbReference type="ARBA" id="ARBA00022692"/>
    </source>
</evidence>
<keyword evidence="13" id="KW-0732">Signal</keyword>
<keyword evidence="5 12" id="KW-0808">Transferase</keyword>
<evidence type="ECO:0000256" key="11">
    <source>
        <dbReference type="ARBA" id="ARBA00023180"/>
    </source>
</evidence>
<proteinExistence type="inferred from homology"/>
<protein>
    <recommendedName>
        <fullName evidence="12">Fucosyltransferase</fullName>
        <ecNumber evidence="12">2.4.1.-</ecNumber>
    </recommendedName>
</protein>
<sequence length="350" mass="42000">MFLLFIFLFTSFYAHANSKFTILSWNKNKYFNNNSNCTALKCEIIFNRSKLNYVNAILFDEHYFSRKYKSKIYFPIRSNSKILNVYTSIDSSIPTKKNGFKRNYKLPLNYFNLIFSYNSKSDIVFTVNGPWVIDENLKNETFHLSYRQDDIFKIKSVPIVWINKDCTLTEGQKKVISNLQSKIKLEQFQRCGEEAINVTEKTIKNFYEKYYFYIVMDEMDCQDYLTISYWEAATFNVIPIVTVRRIYQHLLPPSSFIAMDDYKNADEMVSYLKFLIENKSIYSRYFSYRKKGWTIENKPTDYNICNLCKKLIEFKIKGSHTRFKNIQTWTTRNTKCLKKNYISQYWKILH</sequence>
<evidence type="ECO:0000256" key="5">
    <source>
        <dbReference type="ARBA" id="ARBA00022679"/>
    </source>
</evidence>
<keyword evidence="10" id="KW-0472">Membrane</keyword>
<evidence type="ECO:0000256" key="4">
    <source>
        <dbReference type="ARBA" id="ARBA00022676"/>
    </source>
</evidence>
<dbReference type="Gene3D" id="3.40.50.11660">
    <property type="entry name" value="Glycosyl transferase family 10, C-terminal domain"/>
    <property type="match status" value="1"/>
</dbReference>
<dbReference type="GO" id="GO:0008417">
    <property type="term" value="F:fucosyltransferase activity"/>
    <property type="evidence" value="ECO:0007669"/>
    <property type="project" value="InterPro"/>
</dbReference>
<dbReference type="EC" id="2.4.1.-" evidence="12"/>
<dbReference type="InterPro" id="IPR001503">
    <property type="entry name" value="Glyco_trans_10"/>
</dbReference>
<dbReference type="InterPro" id="IPR031481">
    <property type="entry name" value="Glyco_tran_10_N"/>
</dbReference>
<accession>A0A0N5CEI8</accession>
<evidence type="ECO:0000313" key="17">
    <source>
        <dbReference type="WBParaSite" id="SPAL_0001627600.1"/>
    </source>
</evidence>
<feature type="domain" description="Fucosyltransferase N-terminal" evidence="15">
    <location>
        <begin position="18"/>
        <end position="125"/>
    </location>
</feature>
<dbReference type="SUPFAM" id="SSF53756">
    <property type="entry name" value="UDP-Glycosyltransferase/glycogen phosphorylase"/>
    <property type="match status" value="1"/>
</dbReference>
<dbReference type="AlphaFoldDB" id="A0A0N5CEI8"/>
<dbReference type="GO" id="GO:0032580">
    <property type="term" value="C:Golgi cisterna membrane"/>
    <property type="evidence" value="ECO:0007669"/>
    <property type="project" value="UniProtKB-SubCell"/>
</dbReference>
<dbReference type="WBParaSite" id="SPAL_0001627600.1">
    <property type="protein sequence ID" value="SPAL_0001627600.1"/>
    <property type="gene ID" value="SPAL_0001627600"/>
</dbReference>
<keyword evidence="6 12" id="KW-0812">Transmembrane</keyword>
<evidence type="ECO:0000256" key="9">
    <source>
        <dbReference type="ARBA" id="ARBA00023034"/>
    </source>
</evidence>
<evidence type="ECO:0000259" key="14">
    <source>
        <dbReference type="Pfam" id="PF00852"/>
    </source>
</evidence>
<evidence type="ECO:0000256" key="8">
    <source>
        <dbReference type="ARBA" id="ARBA00022989"/>
    </source>
</evidence>
<evidence type="ECO:0000256" key="13">
    <source>
        <dbReference type="SAM" id="SignalP"/>
    </source>
</evidence>
<dbReference type="InterPro" id="IPR038577">
    <property type="entry name" value="GT10-like_C_sf"/>
</dbReference>
<dbReference type="UniPathway" id="UPA00378"/>
<dbReference type="STRING" id="174720.A0A0N5CEI8"/>
<keyword evidence="9 12" id="KW-0333">Golgi apparatus</keyword>
<evidence type="ECO:0000256" key="1">
    <source>
        <dbReference type="ARBA" id="ARBA00004447"/>
    </source>
</evidence>
<comment type="pathway">
    <text evidence="2">Protein modification; protein glycosylation.</text>
</comment>
<evidence type="ECO:0000256" key="3">
    <source>
        <dbReference type="ARBA" id="ARBA00008919"/>
    </source>
</evidence>
<dbReference type="Proteomes" id="UP000046392">
    <property type="component" value="Unplaced"/>
</dbReference>
<dbReference type="PANTHER" id="PTHR48438:SF1">
    <property type="entry name" value="ALPHA-(1,3)-FUCOSYLTRANSFERASE C-RELATED"/>
    <property type="match status" value="1"/>
</dbReference>
<evidence type="ECO:0000256" key="2">
    <source>
        <dbReference type="ARBA" id="ARBA00004922"/>
    </source>
</evidence>
<feature type="chain" id="PRO_5005895847" description="Fucosyltransferase" evidence="13">
    <location>
        <begin position="17"/>
        <end position="350"/>
    </location>
</feature>
<feature type="domain" description="Fucosyltransferase C-terminal" evidence="14">
    <location>
        <begin position="155"/>
        <end position="329"/>
    </location>
</feature>
<evidence type="ECO:0000256" key="7">
    <source>
        <dbReference type="ARBA" id="ARBA00022968"/>
    </source>
</evidence>
<reference evidence="17" key="1">
    <citation type="submission" date="2017-02" db="UniProtKB">
        <authorList>
            <consortium name="WormBaseParasite"/>
        </authorList>
    </citation>
    <scope>IDENTIFICATION</scope>
</reference>
<comment type="similarity">
    <text evidence="3 12">Belongs to the glycosyltransferase 10 family.</text>
</comment>
<organism evidence="16 17">
    <name type="scientific">Strongyloides papillosus</name>
    <name type="common">Intestinal threadworm</name>
    <dbReference type="NCBI Taxonomy" id="174720"/>
    <lineage>
        <taxon>Eukaryota</taxon>
        <taxon>Metazoa</taxon>
        <taxon>Ecdysozoa</taxon>
        <taxon>Nematoda</taxon>
        <taxon>Chromadorea</taxon>
        <taxon>Rhabditida</taxon>
        <taxon>Tylenchina</taxon>
        <taxon>Panagrolaimomorpha</taxon>
        <taxon>Strongyloidoidea</taxon>
        <taxon>Strongyloididae</taxon>
        <taxon>Strongyloides</taxon>
    </lineage>
</organism>
<keyword evidence="7" id="KW-0735">Signal-anchor</keyword>
<comment type="subcellular location">
    <subcellularLocation>
        <location evidence="1 12">Golgi apparatus</location>
        <location evidence="1 12">Golgi stack membrane</location>
        <topology evidence="1 12">Single-pass type II membrane protein</topology>
    </subcellularLocation>
</comment>
<keyword evidence="16" id="KW-1185">Reference proteome</keyword>